<dbReference type="AlphaFoldDB" id="A0A2T3KN10"/>
<dbReference type="Proteomes" id="UP000241426">
    <property type="component" value="Unassembled WGS sequence"/>
</dbReference>
<evidence type="ECO:0000313" key="4">
    <source>
        <dbReference type="Proteomes" id="UP000241426"/>
    </source>
</evidence>
<feature type="region of interest" description="Disordered" evidence="1">
    <location>
        <begin position="289"/>
        <end position="319"/>
    </location>
</feature>
<proteinExistence type="predicted"/>
<evidence type="ECO:0000313" key="3">
    <source>
        <dbReference type="EMBL" id="PSV01186.1"/>
    </source>
</evidence>
<reference evidence="3 4" key="1">
    <citation type="submission" date="2018-01" db="EMBL/GenBank/DDBJ databases">
        <title>Whole genome sequencing of Histamine producing bacteria.</title>
        <authorList>
            <person name="Butler K."/>
        </authorList>
    </citation>
    <scope>NUCLEOTIDE SEQUENCE [LARGE SCALE GENOMIC DNA]</scope>
    <source>
        <strain evidence="3 4">FS-7.2</strain>
    </source>
</reference>
<sequence length="469" mass="51608">MLAKNKITIAIAVSSVAIALSGTAHAQLLIHTDQGANGGISGLFSGVSSIGAHLTNLGEKGYIDKNITGSGDRLPIQLAMDSILPSGWKSNYSKGLDGKQVSWNKDGNWNEVLEDIAQNNNLVITIDWAHKRVNLNEMSPDEPLLSGKTSGKSSLSTNKISAIGDLDTNVENANSDVVVTHKVQKKSKLTTVEHSDIKKTRKLITNPLLTHHDNSLPLPPTMGKSIALVDGLIYCQENGDKVRVDSDISDNGIEFNHDVKLTKIGKCENQKVNIEKMIMDTDWLENAKKGSGDKLGKGSKNNGDEKQKSSKTIGKGENEKVSLTDDQIEKRLIAENEVKQRGLRSDYSKSYILPKNGSFESFVNNGGKIHNANPTDRYVYVYKKGKLFDTINKWSELNGFTVKNDVYDKEHIDYPNIADVKLEGNYKEVVTAVLNKYRNADTPLLHVFLESGGSHVLHIFDSKYQASYL</sequence>
<comment type="caution">
    <text evidence="3">The sequence shown here is derived from an EMBL/GenBank/DDBJ whole genome shotgun (WGS) entry which is preliminary data.</text>
</comment>
<dbReference type="RefSeq" id="WP_107288913.1">
    <property type="nucleotide sequence ID" value="NZ_PYNF01000002.1"/>
</dbReference>
<evidence type="ECO:0000256" key="1">
    <source>
        <dbReference type="SAM" id="MobiDB-lite"/>
    </source>
</evidence>
<gene>
    <name evidence="3" type="ORF">C9J27_03950</name>
</gene>
<feature type="signal peptide" evidence="2">
    <location>
        <begin position="1"/>
        <end position="26"/>
    </location>
</feature>
<name>A0A2T3KN10_9GAMM</name>
<evidence type="ECO:0008006" key="5">
    <source>
        <dbReference type="Google" id="ProtNLM"/>
    </source>
</evidence>
<keyword evidence="2" id="KW-0732">Signal</keyword>
<evidence type="ECO:0000256" key="2">
    <source>
        <dbReference type="SAM" id="SignalP"/>
    </source>
</evidence>
<dbReference type="EMBL" id="PYNF01000002">
    <property type="protein sequence ID" value="PSV01186.1"/>
    <property type="molecule type" value="Genomic_DNA"/>
</dbReference>
<accession>A0A2T3KN10</accession>
<protein>
    <recommendedName>
        <fullName evidence="5">Toxin co-regulated pilus biosynthesis protein Q C-terminal domain-containing protein</fullName>
    </recommendedName>
</protein>
<feature type="chain" id="PRO_5015703552" description="Toxin co-regulated pilus biosynthesis protein Q C-terminal domain-containing protein" evidence="2">
    <location>
        <begin position="27"/>
        <end position="469"/>
    </location>
</feature>
<organism evidence="3 4">
    <name type="scientific">Photobacterium kishitanii</name>
    <dbReference type="NCBI Taxonomy" id="318456"/>
    <lineage>
        <taxon>Bacteria</taxon>
        <taxon>Pseudomonadati</taxon>
        <taxon>Pseudomonadota</taxon>
        <taxon>Gammaproteobacteria</taxon>
        <taxon>Vibrionales</taxon>
        <taxon>Vibrionaceae</taxon>
        <taxon>Photobacterium</taxon>
    </lineage>
</organism>